<evidence type="ECO:0000256" key="7">
    <source>
        <dbReference type="SAM" id="MobiDB-lite"/>
    </source>
</evidence>
<evidence type="ECO:0000256" key="6">
    <source>
        <dbReference type="ARBA" id="ARBA00040160"/>
    </source>
</evidence>
<sequence>MNDISKLETEELLTCLHLNLYHPEQASRPLFHDLPLNEPFEMEAEDPLRLGRDGQTCTFVIPDSSVSRKQISIQAFKKPNSGVLNFCIQNMSQKANLIVAGSELKHLERVELNDKMFLRFGRYEMLIWQEPGDSQNKFEVLFETCNTPPSQELGIDGPCNRPVMDSGAPWRSFENGQPTSQEPLESDETAILV</sequence>
<dbReference type="Pfam" id="PF00498">
    <property type="entry name" value="FHA"/>
    <property type="match status" value="1"/>
</dbReference>
<proteinExistence type="inferred from homology"/>
<keyword evidence="10" id="KW-1185">Reference proteome</keyword>
<keyword evidence="3" id="KW-0399">Innate immunity</keyword>
<dbReference type="SUPFAM" id="SSF49879">
    <property type="entry name" value="SMAD/FHA domain"/>
    <property type="match status" value="1"/>
</dbReference>
<feature type="compositionally biased region" description="Acidic residues" evidence="7">
    <location>
        <begin position="184"/>
        <end position="193"/>
    </location>
</feature>
<comment type="similarity">
    <text evidence="5">Belongs to the TIFA family.</text>
</comment>
<evidence type="ECO:0000256" key="4">
    <source>
        <dbReference type="ARBA" id="ARBA00022859"/>
    </source>
</evidence>
<feature type="region of interest" description="Disordered" evidence="7">
    <location>
        <begin position="164"/>
        <end position="193"/>
    </location>
</feature>
<keyword evidence="4" id="KW-0391">Immunity</keyword>
<dbReference type="InterPro" id="IPR008984">
    <property type="entry name" value="SMAD_FHA_dom_sf"/>
</dbReference>
<evidence type="ECO:0000313" key="9">
    <source>
        <dbReference type="EMBL" id="TRY66642.1"/>
    </source>
</evidence>
<dbReference type="PANTHER" id="PTHR31266">
    <property type="entry name" value="TRAF-INTERACTING PROTEIN WITH FHA DOMAIN-CONTAINING PROTEIN A FAMILY MEMBER"/>
    <property type="match status" value="1"/>
</dbReference>
<dbReference type="STRING" id="623744.A0A553NMJ4"/>
<feature type="compositionally biased region" description="Polar residues" evidence="7">
    <location>
        <begin position="174"/>
        <end position="183"/>
    </location>
</feature>
<dbReference type="InterPro" id="IPR033621">
    <property type="entry name" value="TIFA"/>
</dbReference>
<evidence type="ECO:0000256" key="5">
    <source>
        <dbReference type="ARBA" id="ARBA00038199"/>
    </source>
</evidence>
<dbReference type="GO" id="GO:0005737">
    <property type="term" value="C:cytoplasm"/>
    <property type="evidence" value="ECO:0007669"/>
    <property type="project" value="UniProtKB-SubCell"/>
</dbReference>
<feature type="domain" description="FHA" evidence="8">
    <location>
        <begin position="49"/>
        <end position="121"/>
    </location>
</feature>
<evidence type="ECO:0000256" key="2">
    <source>
        <dbReference type="ARBA" id="ARBA00022490"/>
    </source>
</evidence>
<keyword evidence="2" id="KW-0963">Cytoplasm</keyword>
<dbReference type="AlphaFoldDB" id="A0A553NMJ4"/>
<protein>
    <recommendedName>
        <fullName evidence="6">TRAF-interacting protein with FHA domain-containing protein A</fullName>
    </recommendedName>
</protein>
<dbReference type="OrthoDB" id="9893545at2759"/>
<evidence type="ECO:0000256" key="3">
    <source>
        <dbReference type="ARBA" id="ARBA00022588"/>
    </source>
</evidence>
<gene>
    <name evidence="9" type="ORF">DNTS_007983</name>
</gene>
<dbReference type="EMBL" id="SRMA01026831">
    <property type="protein sequence ID" value="TRY66642.1"/>
    <property type="molecule type" value="Genomic_DNA"/>
</dbReference>
<accession>A0A553NMJ4</accession>
<organism evidence="9 10">
    <name type="scientific">Danionella cerebrum</name>
    <dbReference type="NCBI Taxonomy" id="2873325"/>
    <lineage>
        <taxon>Eukaryota</taxon>
        <taxon>Metazoa</taxon>
        <taxon>Chordata</taxon>
        <taxon>Craniata</taxon>
        <taxon>Vertebrata</taxon>
        <taxon>Euteleostomi</taxon>
        <taxon>Actinopterygii</taxon>
        <taxon>Neopterygii</taxon>
        <taxon>Teleostei</taxon>
        <taxon>Ostariophysi</taxon>
        <taxon>Cypriniformes</taxon>
        <taxon>Danionidae</taxon>
        <taxon>Danioninae</taxon>
        <taxon>Danionella</taxon>
    </lineage>
</organism>
<dbReference type="PANTHER" id="PTHR31266:SF2">
    <property type="entry name" value="TRAF-INTERACTING PROTEIN WITH FHA DOMAIN-CONTAINING PROTEIN A"/>
    <property type="match status" value="1"/>
</dbReference>
<dbReference type="Gene3D" id="2.60.200.20">
    <property type="match status" value="1"/>
</dbReference>
<dbReference type="GO" id="GO:0043123">
    <property type="term" value="P:positive regulation of canonical NF-kappaB signal transduction"/>
    <property type="evidence" value="ECO:0007669"/>
    <property type="project" value="InterPro"/>
</dbReference>
<comment type="caution">
    <text evidence="9">The sequence shown here is derived from an EMBL/GenBank/DDBJ whole genome shotgun (WGS) entry which is preliminary data.</text>
</comment>
<dbReference type="GO" id="GO:0045087">
    <property type="term" value="P:innate immune response"/>
    <property type="evidence" value="ECO:0007669"/>
    <property type="project" value="UniProtKB-KW"/>
</dbReference>
<dbReference type="Proteomes" id="UP000316079">
    <property type="component" value="Unassembled WGS sequence"/>
</dbReference>
<evidence type="ECO:0000259" key="8">
    <source>
        <dbReference type="Pfam" id="PF00498"/>
    </source>
</evidence>
<comment type="subcellular location">
    <subcellularLocation>
        <location evidence="1">Cytoplasm</location>
    </subcellularLocation>
</comment>
<dbReference type="InterPro" id="IPR000253">
    <property type="entry name" value="FHA_dom"/>
</dbReference>
<reference evidence="9 10" key="1">
    <citation type="journal article" date="2019" name="Sci. Data">
        <title>Hybrid genome assembly and annotation of Danionella translucida.</title>
        <authorList>
            <person name="Kadobianskyi M."/>
            <person name="Schulze L."/>
            <person name="Schuelke M."/>
            <person name="Judkewitz B."/>
        </authorList>
    </citation>
    <scope>NUCLEOTIDE SEQUENCE [LARGE SCALE GENOMIC DNA]</scope>
    <source>
        <strain evidence="9 10">Bolton</strain>
    </source>
</reference>
<name>A0A553NMJ4_9TELE</name>
<evidence type="ECO:0000256" key="1">
    <source>
        <dbReference type="ARBA" id="ARBA00004496"/>
    </source>
</evidence>
<evidence type="ECO:0000313" key="10">
    <source>
        <dbReference type="Proteomes" id="UP000316079"/>
    </source>
</evidence>